<dbReference type="RefSeq" id="WP_133796036.1">
    <property type="nucleotide sequence ID" value="NZ_SOCA01000005.1"/>
</dbReference>
<dbReference type="EMBL" id="SOCA01000005">
    <property type="protein sequence ID" value="TDU69345.1"/>
    <property type="molecule type" value="Genomic_DNA"/>
</dbReference>
<dbReference type="OrthoDB" id="573733at2"/>
<comment type="caution">
    <text evidence="1">The sequence shown here is derived from an EMBL/GenBank/DDBJ whole genome shotgun (WGS) entry which is preliminary data.</text>
</comment>
<name>A0A4R7RWV2_9BACT</name>
<protein>
    <submittedName>
        <fullName evidence="1">Uncharacterized protein (DUF2164 family)</fullName>
    </submittedName>
</protein>
<accession>A0A4R7RWV2</accession>
<dbReference type="InterPro" id="IPR018680">
    <property type="entry name" value="DUF2164"/>
</dbReference>
<dbReference type="AlphaFoldDB" id="A0A4R7RWV2"/>
<keyword evidence="2" id="KW-1185">Reference proteome</keyword>
<gene>
    <name evidence="1" type="ORF">EI77_02998</name>
</gene>
<reference evidence="1 2" key="1">
    <citation type="submission" date="2019-03" db="EMBL/GenBank/DDBJ databases">
        <title>Genomic Encyclopedia of Archaeal and Bacterial Type Strains, Phase II (KMG-II): from individual species to whole genera.</title>
        <authorList>
            <person name="Goeker M."/>
        </authorList>
    </citation>
    <scope>NUCLEOTIDE SEQUENCE [LARGE SCALE GENOMIC DNA]</scope>
    <source>
        <strain evidence="1 2">ATCC 25309</strain>
    </source>
</reference>
<evidence type="ECO:0000313" key="1">
    <source>
        <dbReference type="EMBL" id="TDU69345.1"/>
    </source>
</evidence>
<evidence type="ECO:0000313" key="2">
    <source>
        <dbReference type="Proteomes" id="UP000295662"/>
    </source>
</evidence>
<dbReference type="Proteomes" id="UP000295662">
    <property type="component" value="Unassembled WGS sequence"/>
</dbReference>
<dbReference type="Pfam" id="PF09932">
    <property type="entry name" value="DUF2164"/>
    <property type="match status" value="1"/>
</dbReference>
<sequence length="93" mass="10358">MIANLTKEQKAEVISSLQRYTSKELDCDLGDIQAGHLLEYILKEIGPFAYNQGVEDAKGYLASKVEELTGTCFEQGLTYWNASSGGRQIKRKP</sequence>
<proteinExistence type="predicted"/>
<organism evidence="1 2">
    <name type="scientific">Prosthecobacter fusiformis</name>
    <dbReference type="NCBI Taxonomy" id="48464"/>
    <lineage>
        <taxon>Bacteria</taxon>
        <taxon>Pseudomonadati</taxon>
        <taxon>Verrucomicrobiota</taxon>
        <taxon>Verrucomicrobiia</taxon>
        <taxon>Verrucomicrobiales</taxon>
        <taxon>Verrucomicrobiaceae</taxon>
        <taxon>Prosthecobacter</taxon>
    </lineage>
</organism>